<dbReference type="Proteomes" id="UP000818029">
    <property type="component" value="Chromosome D02"/>
</dbReference>
<name>A0A1U8JPL7_GOSHI</name>
<keyword evidence="1" id="KW-0479">Metal-binding</keyword>
<dbReference type="AlphaFoldDB" id="A0A1U8JPL7"/>
<dbReference type="PaxDb" id="3635-A0A1U8JPL7"/>
<proteinExistence type="predicted"/>
<sequence length="272" mass="30751">MVNRREVANVVTSIVTSLIDDNFNKSEEKMFETNVPGSDACKDGYRVGCRRIVGLDGCFLKGYYGGYLLAAIGIDANNGIYPIAYAAVESENQASWFWILELLALDLEIVSSYQISFMSDKQKGLLEAIYILIPNAETRRCVRHLHVNFKKASFRTKELKDLLWKVAKASTPRDFEDVMDELKKTNQHMILEAKGKSILTMMETVRTKIMCVSSHVGGNRYQVECSPSSQHMVDLVENSCSCRNWDLTGIPCMHALAVIHLKDEFLETYVQT</sequence>
<dbReference type="InterPro" id="IPR007527">
    <property type="entry name" value="Znf_SWIM"/>
</dbReference>
<organism evidence="6 7">
    <name type="scientific">Gossypium hirsutum</name>
    <name type="common">Upland cotton</name>
    <name type="synonym">Gossypium mexicanum</name>
    <dbReference type="NCBI Taxonomy" id="3635"/>
    <lineage>
        <taxon>Eukaryota</taxon>
        <taxon>Viridiplantae</taxon>
        <taxon>Streptophyta</taxon>
        <taxon>Embryophyta</taxon>
        <taxon>Tracheophyta</taxon>
        <taxon>Spermatophyta</taxon>
        <taxon>Magnoliopsida</taxon>
        <taxon>eudicotyledons</taxon>
        <taxon>Gunneridae</taxon>
        <taxon>Pentapetalae</taxon>
        <taxon>rosids</taxon>
        <taxon>malvids</taxon>
        <taxon>Malvales</taxon>
        <taxon>Malvaceae</taxon>
        <taxon>Malvoideae</taxon>
        <taxon>Gossypium</taxon>
    </lineage>
</organism>
<keyword evidence="3" id="KW-0862">Zinc</keyword>
<dbReference type="PANTHER" id="PTHR31973">
    <property type="entry name" value="POLYPROTEIN, PUTATIVE-RELATED"/>
    <property type="match status" value="1"/>
</dbReference>
<feature type="domain" description="SWIM-type" evidence="5">
    <location>
        <begin position="221"/>
        <end position="263"/>
    </location>
</feature>
<dbReference type="InterPro" id="IPR006564">
    <property type="entry name" value="Znf_PMZ"/>
</dbReference>
<dbReference type="KEGG" id="ghi:107907868"/>
<evidence type="ECO:0000256" key="3">
    <source>
        <dbReference type="ARBA" id="ARBA00022833"/>
    </source>
</evidence>
<dbReference type="SMART" id="SM00575">
    <property type="entry name" value="ZnF_PMZ"/>
    <property type="match status" value="1"/>
</dbReference>
<dbReference type="Pfam" id="PF10551">
    <property type="entry name" value="MULE"/>
    <property type="match status" value="1"/>
</dbReference>
<accession>A0A1U8JPL7</accession>
<dbReference type="RefSeq" id="XP_016690668.2">
    <property type="nucleotide sequence ID" value="XM_016835179.2"/>
</dbReference>
<dbReference type="InterPro" id="IPR018289">
    <property type="entry name" value="MULE_transposase_dom"/>
</dbReference>
<gene>
    <name evidence="7" type="primary">LOC107907868</name>
</gene>
<dbReference type="GeneID" id="107907868"/>
<dbReference type="STRING" id="3635.A0A1U8JPL7"/>
<keyword evidence="2 4" id="KW-0863">Zinc-finger</keyword>
<evidence type="ECO:0000256" key="2">
    <source>
        <dbReference type="ARBA" id="ARBA00022771"/>
    </source>
</evidence>
<evidence type="ECO:0000313" key="6">
    <source>
        <dbReference type="Proteomes" id="UP000818029"/>
    </source>
</evidence>
<evidence type="ECO:0000259" key="5">
    <source>
        <dbReference type="PROSITE" id="PS50966"/>
    </source>
</evidence>
<protein>
    <recommendedName>
        <fullName evidence="5">SWIM-type domain-containing protein</fullName>
    </recommendedName>
</protein>
<evidence type="ECO:0000256" key="4">
    <source>
        <dbReference type="PROSITE-ProRule" id="PRU00325"/>
    </source>
</evidence>
<dbReference type="GO" id="GO:0008270">
    <property type="term" value="F:zinc ion binding"/>
    <property type="evidence" value="ECO:0007669"/>
    <property type="project" value="UniProtKB-KW"/>
</dbReference>
<keyword evidence="6" id="KW-1185">Reference proteome</keyword>
<evidence type="ECO:0000256" key="1">
    <source>
        <dbReference type="ARBA" id="ARBA00022723"/>
    </source>
</evidence>
<reference evidence="7" key="2">
    <citation type="submission" date="2025-08" db="UniProtKB">
        <authorList>
            <consortium name="RefSeq"/>
        </authorList>
    </citation>
    <scope>IDENTIFICATION</scope>
</reference>
<reference evidence="6" key="1">
    <citation type="journal article" date="2020" name="Nat. Genet.">
        <title>Genomic diversifications of five Gossypium allopolyploid species and their impact on cotton improvement.</title>
        <authorList>
            <person name="Chen Z.J."/>
            <person name="Sreedasyam A."/>
            <person name="Ando A."/>
            <person name="Song Q."/>
            <person name="De Santiago L.M."/>
            <person name="Hulse-Kemp A.M."/>
            <person name="Ding M."/>
            <person name="Ye W."/>
            <person name="Kirkbride R.C."/>
            <person name="Jenkins J."/>
            <person name="Plott C."/>
            <person name="Lovell J."/>
            <person name="Lin Y.M."/>
            <person name="Vaughn R."/>
            <person name="Liu B."/>
            <person name="Simpson S."/>
            <person name="Scheffler B.E."/>
            <person name="Wen L."/>
            <person name="Saski C.A."/>
            <person name="Grover C.E."/>
            <person name="Hu G."/>
            <person name="Conover J.L."/>
            <person name="Carlson J.W."/>
            <person name="Shu S."/>
            <person name="Boston L.B."/>
            <person name="Williams M."/>
            <person name="Peterson D.G."/>
            <person name="McGee K."/>
            <person name="Jones D.C."/>
            <person name="Wendel J.F."/>
            <person name="Stelly D.M."/>
            <person name="Grimwood J."/>
            <person name="Schmutz J."/>
        </authorList>
    </citation>
    <scope>NUCLEOTIDE SEQUENCE [LARGE SCALE GENOMIC DNA]</scope>
    <source>
        <strain evidence="6">cv. TM-1</strain>
    </source>
</reference>
<dbReference type="PROSITE" id="PS50966">
    <property type="entry name" value="ZF_SWIM"/>
    <property type="match status" value="1"/>
</dbReference>
<evidence type="ECO:0000313" key="7">
    <source>
        <dbReference type="RefSeq" id="XP_016690668.2"/>
    </source>
</evidence>
<dbReference type="PANTHER" id="PTHR31973:SF187">
    <property type="entry name" value="MUTATOR TRANSPOSASE MUDRA PROTEIN"/>
    <property type="match status" value="1"/>
</dbReference>
<dbReference type="Pfam" id="PF04434">
    <property type="entry name" value="SWIM"/>
    <property type="match status" value="1"/>
</dbReference>